<organism evidence="4 5">
    <name type="scientific">Moryella indoligenes</name>
    <dbReference type="NCBI Taxonomy" id="371674"/>
    <lineage>
        <taxon>Bacteria</taxon>
        <taxon>Bacillati</taxon>
        <taxon>Bacillota</taxon>
        <taxon>Clostridia</taxon>
        <taxon>Lachnospirales</taxon>
        <taxon>Lachnospiraceae</taxon>
        <taxon>Moryella</taxon>
    </lineage>
</organism>
<name>A0AAE3VBI2_9FIRM</name>
<evidence type="ECO:0000256" key="2">
    <source>
        <dbReference type="SAM" id="MobiDB-lite"/>
    </source>
</evidence>
<keyword evidence="5" id="KW-1185">Reference proteome</keyword>
<protein>
    <submittedName>
        <fullName evidence="4">Uncharacterized protein</fullName>
    </submittedName>
</protein>
<dbReference type="EMBL" id="JAUSTO010000014">
    <property type="protein sequence ID" value="MDQ0153208.1"/>
    <property type="molecule type" value="Genomic_DNA"/>
</dbReference>
<evidence type="ECO:0000256" key="3">
    <source>
        <dbReference type="SAM" id="SignalP"/>
    </source>
</evidence>
<dbReference type="PROSITE" id="PS51257">
    <property type="entry name" value="PROKAR_LIPOPROTEIN"/>
    <property type="match status" value="1"/>
</dbReference>
<evidence type="ECO:0000256" key="1">
    <source>
        <dbReference type="SAM" id="Coils"/>
    </source>
</evidence>
<sequence>MKRRLELRAGRAAVSVMLAMVSLFSSACGNTFLRGNVHLEAFQPPAVPELPKLYPKFDGMGNIRYSDMAKYDTEGRNAFFILPDRREEWGAEVRIEDILQFKLLDHTESGEFIYAYSKRYRGDRKPGAGLVSDGAGELPAEGEAPIPRREKIQADSSAVEPAGDEGGRTVEESLSGEQVLRGESAGKGGEGQEHAESKVTVLMSYHPETRRYKVFSSLIERIGKDRGGETTLIARRLENSAEYMIFHRMIAYVYRADGNLCYSHDYGQVLSQEIGRIVLREGGKPDSYSYAVTDVAMDGLGYLYASVTIDLQPAEGGDKDAFSRYDSIRDDEKEDAASSEAKALNVIITAFNINIGGSHPAVQFVSELQNEKQQLALFQSVDNVEFQNHREAEQAVEQTELNRIKAQKVPDEYGIFQTENPEFSLQLAGYTNACDLRLTYPGESEGADRQSTTDILKLVLDTEPVFMRRNDIGAFFREGGESSREDSYELYHSFYRDFGQAKSLIYSIDREEREVAYSAAKKALALMGKGDTELIQAASPGMTGAGYLYVPPIQPGRWQPELSQNENPLRAADENGAPLTQEWYQRCGYPVPLLYGYKRSVDSAKQYFNRYAEIYTDGMLGVWRSSERKQGMPESFQLLEPKLVPVETREFSRSFSYRGEEAFQPDYSFEGFSTNAEGLFPNMQRTVEQEEEDSLSEDELEEDAEDVVTVVTEKVTVPTKYRVQWPENTYFYWVESVKSNEALSPSAAFGAIYYSTEPAGSKIRYYNGSKLILEDQAIPGRAVDAGMLYFGTRLQSREETALSGSSAPVSQATEIIYLLTDEGLKLYRGRQGQEKDREQAKYYPLEELTRRSGYSIQSIRKEEKKPTERVVLSGESLTLISDHELLVSALRDGLSICNMDSGISYRVLPGTYYRCFEQRGQHAAPGKYIAVGYRNEKYTYDQRDIVRAKCYEIDMNNMEQIRNMELAENYLLFLRDGMRERRYKTQIESLRDETSGNVTEKIIPLDQASAPEKQRDEAARILFEGTDEEAQEELQKILNIMGLRHDAAISAQALGRLRLLRKEEAEQARGMKEFLQLTGAYSVIRAEAAMPEHAGYWRTVYGRLDKAGNVRELERLLVELMLRRSIFEQMHGDRRRRFQEYSLKAPESRKLYAEDSEEALEKSRKKIKEIEGKQEKQALRPVGDGSPAVRESVRELQRSGYYRDILSELAELYAIQSGTKKNSDRSYIDVSDEERVLFHKNLNRILLLLNPSAELEKEFHEKDLKEAQKKSVFQEREAERE</sequence>
<feature type="signal peptide" evidence="3">
    <location>
        <begin position="1"/>
        <end position="27"/>
    </location>
</feature>
<dbReference type="Proteomes" id="UP001241537">
    <property type="component" value="Unassembled WGS sequence"/>
</dbReference>
<evidence type="ECO:0000313" key="4">
    <source>
        <dbReference type="EMBL" id="MDQ0153208.1"/>
    </source>
</evidence>
<gene>
    <name evidence="4" type="ORF">J2S20_001918</name>
</gene>
<feature type="coiled-coil region" evidence="1">
    <location>
        <begin position="1250"/>
        <end position="1277"/>
    </location>
</feature>
<feature type="region of interest" description="Disordered" evidence="2">
    <location>
        <begin position="127"/>
        <end position="195"/>
    </location>
</feature>
<keyword evidence="1" id="KW-0175">Coiled coil</keyword>
<comment type="caution">
    <text evidence="4">The sequence shown here is derived from an EMBL/GenBank/DDBJ whole genome shotgun (WGS) entry which is preliminary data.</text>
</comment>
<proteinExistence type="predicted"/>
<reference evidence="4" key="1">
    <citation type="submission" date="2023-07" db="EMBL/GenBank/DDBJ databases">
        <title>Genomic Encyclopedia of Type Strains, Phase IV (KMG-IV): sequencing the most valuable type-strain genomes for metagenomic binning, comparative biology and taxonomic classification.</title>
        <authorList>
            <person name="Goeker M."/>
        </authorList>
    </citation>
    <scope>NUCLEOTIDE SEQUENCE</scope>
    <source>
        <strain evidence="4">DSM 19659</strain>
    </source>
</reference>
<feature type="chain" id="PRO_5041982534" evidence="3">
    <location>
        <begin position="28"/>
        <end position="1281"/>
    </location>
</feature>
<evidence type="ECO:0000313" key="5">
    <source>
        <dbReference type="Proteomes" id="UP001241537"/>
    </source>
</evidence>
<accession>A0AAE3VBI2</accession>
<keyword evidence="3" id="KW-0732">Signal</keyword>